<dbReference type="Proteomes" id="UP000247746">
    <property type="component" value="Unassembled WGS sequence"/>
</dbReference>
<organism evidence="1 2">
    <name type="scientific">Psychrobacter fozii</name>
    <dbReference type="NCBI Taxonomy" id="198480"/>
    <lineage>
        <taxon>Bacteria</taxon>
        <taxon>Pseudomonadati</taxon>
        <taxon>Pseudomonadota</taxon>
        <taxon>Gammaproteobacteria</taxon>
        <taxon>Moraxellales</taxon>
        <taxon>Moraxellaceae</taxon>
        <taxon>Psychrobacter</taxon>
    </lineage>
</organism>
<keyword evidence="2" id="KW-1185">Reference proteome</keyword>
<dbReference type="AlphaFoldDB" id="A0A2V4U8W8"/>
<protein>
    <submittedName>
        <fullName evidence="1">Uncharacterized protein</fullName>
    </submittedName>
</protein>
<comment type="caution">
    <text evidence="1">The sequence shown here is derived from an EMBL/GenBank/DDBJ whole genome shotgun (WGS) entry which is preliminary data.</text>
</comment>
<reference evidence="1 2" key="1">
    <citation type="submission" date="2018-06" db="EMBL/GenBank/DDBJ databases">
        <title>Genomic Encyclopedia of Type Strains, Phase III (KMG-III): the genomes of soil and plant-associated and newly described type strains.</title>
        <authorList>
            <person name="Whitman W."/>
        </authorList>
    </citation>
    <scope>NUCLEOTIDE SEQUENCE [LARGE SCALE GENOMIC DNA]</scope>
    <source>
        <strain evidence="1 2">CECT 5889</strain>
    </source>
</reference>
<evidence type="ECO:0000313" key="1">
    <source>
        <dbReference type="EMBL" id="PYE36597.1"/>
    </source>
</evidence>
<dbReference type="EMBL" id="QJSU01000012">
    <property type="protein sequence ID" value="PYE36597.1"/>
    <property type="molecule type" value="Genomic_DNA"/>
</dbReference>
<evidence type="ECO:0000313" key="2">
    <source>
        <dbReference type="Proteomes" id="UP000247746"/>
    </source>
</evidence>
<name>A0A2V4U8W8_9GAMM</name>
<gene>
    <name evidence="1" type="ORF">DFP82_11243</name>
</gene>
<proteinExistence type="predicted"/>
<sequence>MTIPTFQEMWSKYLFNNKAPKIGDDLKDYMCFLAYSNISC</sequence>
<accession>A0A2V4U8W8</accession>